<comment type="caution">
    <text evidence="2">The sequence shown here is derived from an EMBL/GenBank/DDBJ whole genome shotgun (WGS) entry which is preliminary data.</text>
</comment>
<accession>A0A2P5AXP0</accession>
<protein>
    <recommendedName>
        <fullName evidence="1">DUF4283 domain-containing protein</fullName>
    </recommendedName>
</protein>
<evidence type="ECO:0000259" key="1">
    <source>
        <dbReference type="Pfam" id="PF14111"/>
    </source>
</evidence>
<dbReference type="Pfam" id="PF14111">
    <property type="entry name" value="DUF4283"/>
    <property type="match status" value="1"/>
</dbReference>
<reference evidence="3" key="1">
    <citation type="submission" date="2016-06" db="EMBL/GenBank/DDBJ databases">
        <title>Parallel loss of symbiosis genes in relatives of nitrogen-fixing non-legume Parasponia.</title>
        <authorList>
            <person name="Van Velzen R."/>
            <person name="Holmer R."/>
            <person name="Bu F."/>
            <person name="Rutten L."/>
            <person name="Van Zeijl A."/>
            <person name="Liu W."/>
            <person name="Santuari L."/>
            <person name="Cao Q."/>
            <person name="Sharma T."/>
            <person name="Shen D."/>
            <person name="Roswanjaya Y."/>
            <person name="Wardhani T."/>
            <person name="Kalhor M.S."/>
            <person name="Jansen J."/>
            <person name="Van den Hoogen J."/>
            <person name="Gungor B."/>
            <person name="Hartog M."/>
            <person name="Hontelez J."/>
            <person name="Verver J."/>
            <person name="Yang W.-C."/>
            <person name="Schijlen E."/>
            <person name="Repin R."/>
            <person name="Schilthuizen M."/>
            <person name="Schranz E."/>
            <person name="Heidstra R."/>
            <person name="Miyata K."/>
            <person name="Fedorova E."/>
            <person name="Kohlen W."/>
            <person name="Bisseling T."/>
            <person name="Smit S."/>
            <person name="Geurts R."/>
        </authorList>
    </citation>
    <scope>NUCLEOTIDE SEQUENCE [LARGE SCALE GENOMIC DNA]</scope>
    <source>
        <strain evidence="3">cv. WU1-14</strain>
    </source>
</reference>
<dbReference type="Proteomes" id="UP000237105">
    <property type="component" value="Unassembled WGS sequence"/>
</dbReference>
<dbReference type="AlphaFoldDB" id="A0A2P5AXP0"/>
<sequence>MDDYGKRLDAVAQGTSDGVAGHELDFHSGVGDVRVDFHGAPSPLTLNLRLGQDPNKSAQSLPYDTVTPGVEISHVGIGDTSFHAGYALGRVDSRLPLQGAYGLVLGVTGVSHANVDSHDAAVKDSNVSFKVINFGLLASDQGLCFMTSKNKGVNLDSSKKVVNVAGGLKKVQDSIKKVQDFGTPSFAQMTNSTTRDKVPLMPDPQISNIALESSKPTLKGNYVCVKVNEKALKNRLELCQYSLIGRIFLSKGDSTWKLADLKFKLQSIWQLSSDWWLISLGHGFFHILLTSSEEKARVWSMRLINLKPSVLHLEPWHPNFNLNTQRSTNT</sequence>
<dbReference type="OrthoDB" id="1750606at2759"/>
<dbReference type="InterPro" id="IPR025558">
    <property type="entry name" value="DUF4283"/>
</dbReference>
<proteinExistence type="predicted"/>
<evidence type="ECO:0000313" key="2">
    <source>
        <dbReference type="EMBL" id="PON41295.1"/>
    </source>
</evidence>
<gene>
    <name evidence="2" type="ORF">PanWU01x14_290520</name>
</gene>
<dbReference type="EMBL" id="JXTB01000418">
    <property type="protein sequence ID" value="PON41295.1"/>
    <property type="molecule type" value="Genomic_DNA"/>
</dbReference>
<evidence type="ECO:0000313" key="3">
    <source>
        <dbReference type="Proteomes" id="UP000237105"/>
    </source>
</evidence>
<organism evidence="2 3">
    <name type="scientific">Parasponia andersonii</name>
    <name type="common">Sponia andersonii</name>
    <dbReference type="NCBI Taxonomy" id="3476"/>
    <lineage>
        <taxon>Eukaryota</taxon>
        <taxon>Viridiplantae</taxon>
        <taxon>Streptophyta</taxon>
        <taxon>Embryophyta</taxon>
        <taxon>Tracheophyta</taxon>
        <taxon>Spermatophyta</taxon>
        <taxon>Magnoliopsida</taxon>
        <taxon>eudicotyledons</taxon>
        <taxon>Gunneridae</taxon>
        <taxon>Pentapetalae</taxon>
        <taxon>rosids</taxon>
        <taxon>fabids</taxon>
        <taxon>Rosales</taxon>
        <taxon>Cannabaceae</taxon>
        <taxon>Parasponia</taxon>
    </lineage>
</organism>
<name>A0A2P5AXP0_PARAD</name>
<feature type="domain" description="DUF4283" evidence="1">
    <location>
        <begin position="237"/>
        <end position="323"/>
    </location>
</feature>
<keyword evidence="3" id="KW-1185">Reference proteome</keyword>